<gene>
    <name evidence="8" type="ORF">J4573_00275</name>
</gene>
<keyword evidence="9" id="KW-1185">Reference proteome</keyword>
<dbReference type="InterPro" id="IPR003012">
    <property type="entry name" value="Tet_transcr_reg_TetR"/>
</dbReference>
<dbReference type="EMBL" id="JAGEOJ010000001">
    <property type="protein sequence ID" value="MBO2445517.1"/>
    <property type="molecule type" value="Genomic_DNA"/>
</dbReference>
<comment type="caution">
    <text evidence="8">The sequence shown here is derived from an EMBL/GenBank/DDBJ whole genome shotgun (WGS) entry which is preliminary data.</text>
</comment>
<dbReference type="GO" id="GO:0000976">
    <property type="term" value="F:transcription cis-regulatory region binding"/>
    <property type="evidence" value="ECO:0007669"/>
    <property type="project" value="TreeGrafter"/>
</dbReference>
<dbReference type="PRINTS" id="PR00400">
    <property type="entry name" value="TETREPRESSOR"/>
</dbReference>
<dbReference type="GO" id="GO:0046677">
    <property type="term" value="P:response to antibiotic"/>
    <property type="evidence" value="ECO:0007669"/>
    <property type="project" value="InterPro"/>
</dbReference>
<keyword evidence="2" id="KW-0805">Transcription regulation</keyword>
<feature type="DNA-binding region" description="H-T-H motif" evidence="5">
    <location>
        <begin position="43"/>
        <end position="62"/>
    </location>
</feature>
<evidence type="ECO:0000256" key="5">
    <source>
        <dbReference type="PROSITE-ProRule" id="PRU00335"/>
    </source>
</evidence>
<keyword evidence="1" id="KW-0678">Repressor</keyword>
<keyword evidence="4" id="KW-0804">Transcription</keyword>
<dbReference type="Proteomes" id="UP000669179">
    <property type="component" value="Unassembled WGS sequence"/>
</dbReference>
<evidence type="ECO:0000259" key="7">
    <source>
        <dbReference type="PROSITE" id="PS50977"/>
    </source>
</evidence>
<dbReference type="SUPFAM" id="SSF48498">
    <property type="entry name" value="Tetracyclin repressor-like, C-terminal domain"/>
    <property type="match status" value="1"/>
</dbReference>
<dbReference type="PROSITE" id="PS50977">
    <property type="entry name" value="HTH_TETR_2"/>
    <property type="match status" value="1"/>
</dbReference>
<dbReference type="Gene3D" id="1.10.357.10">
    <property type="entry name" value="Tetracycline Repressor, domain 2"/>
    <property type="match status" value="1"/>
</dbReference>
<dbReference type="SUPFAM" id="SSF46689">
    <property type="entry name" value="Homeodomain-like"/>
    <property type="match status" value="1"/>
</dbReference>
<evidence type="ECO:0000256" key="2">
    <source>
        <dbReference type="ARBA" id="ARBA00023015"/>
    </source>
</evidence>
<feature type="domain" description="HTH tetR-type" evidence="7">
    <location>
        <begin position="20"/>
        <end position="80"/>
    </location>
</feature>
<evidence type="ECO:0000313" key="9">
    <source>
        <dbReference type="Proteomes" id="UP000669179"/>
    </source>
</evidence>
<dbReference type="AlphaFoldDB" id="A0A939P667"/>
<evidence type="ECO:0000256" key="1">
    <source>
        <dbReference type="ARBA" id="ARBA00022491"/>
    </source>
</evidence>
<accession>A0A939P667</accession>
<dbReference type="RefSeq" id="WP_208253139.1">
    <property type="nucleotide sequence ID" value="NZ_JAGEOJ010000001.1"/>
</dbReference>
<dbReference type="InterPro" id="IPR004111">
    <property type="entry name" value="Repressor_TetR_C"/>
</dbReference>
<dbReference type="PANTHER" id="PTHR30055">
    <property type="entry name" value="HTH-TYPE TRANSCRIPTIONAL REGULATOR RUTR"/>
    <property type="match status" value="1"/>
</dbReference>
<dbReference type="Pfam" id="PF02909">
    <property type="entry name" value="TetR_C_1"/>
    <property type="match status" value="1"/>
</dbReference>
<name>A0A939P667_9ACTN</name>
<keyword evidence="3 5" id="KW-0238">DNA-binding</keyword>
<dbReference type="GO" id="GO:0045892">
    <property type="term" value="P:negative regulation of DNA-templated transcription"/>
    <property type="evidence" value="ECO:0007669"/>
    <property type="project" value="InterPro"/>
</dbReference>
<dbReference type="Pfam" id="PF00440">
    <property type="entry name" value="TetR_N"/>
    <property type="match status" value="1"/>
</dbReference>
<proteinExistence type="predicted"/>
<sequence length="249" mass="26907">MTEPDASPTASPTARRAWGSLSRAEIVAAALDIARGEGMAALTIRRLASELGASRMALYRHVEDKEALVDLVLNAIAEHDVVPPDIEDGPWQDRLRRLAAGIRRELLAYPGMTDVLISRSYHGPGALHLVETILRVLADAGLDERRSARLYLVFIDLVLGRLHRELHADPVGHHRNANIVAVAERSDGDHPRLRAVEPYLRDVSAADVLEAELDMFILAVETAAEASAKASAKASGETAAEAVAGRESQ</sequence>
<evidence type="ECO:0000256" key="3">
    <source>
        <dbReference type="ARBA" id="ARBA00023125"/>
    </source>
</evidence>
<protein>
    <submittedName>
        <fullName evidence="8">TetR/AcrR family transcriptional regulator C-terminal domain-containing protein</fullName>
    </submittedName>
</protein>
<dbReference type="InterPro" id="IPR009057">
    <property type="entry name" value="Homeodomain-like_sf"/>
</dbReference>
<evidence type="ECO:0000313" key="8">
    <source>
        <dbReference type="EMBL" id="MBO2445517.1"/>
    </source>
</evidence>
<organism evidence="8 9">
    <name type="scientific">Actinomadura barringtoniae</name>
    <dbReference type="NCBI Taxonomy" id="1427535"/>
    <lineage>
        <taxon>Bacteria</taxon>
        <taxon>Bacillati</taxon>
        <taxon>Actinomycetota</taxon>
        <taxon>Actinomycetes</taxon>
        <taxon>Streptosporangiales</taxon>
        <taxon>Thermomonosporaceae</taxon>
        <taxon>Actinomadura</taxon>
    </lineage>
</organism>
<dbReference type="GO" id="GO:0003700">
    <property type="term" value="F:DNA-binding transcription factor activity"/>
    <property type="evidence" value="ECO:0007669"/>
    <property type="project" value="TreeGrafter"/>
</dbReference>
<evidence type="ECO:0000256" key="4">
    <source>
        <dbReference type="ARBA" id="ARBA00023163"/>
    </source>
</evidence>
<dbReference type="InterPro" id="IPR001647">
    <property type="entry name" value="HTH_TetR"/>
</dbReference>
<reference evidence="8" key="1">
    <citation type="submission" date="2021-03" db="EMBL/GenBank/DDBJ databases">
        <authorList>
            <person name="Kanchanasin P."/>
            <person name="Saeng-In P."/>
            <person name="Phongsopitanun W."/>
            <person name="Yuki M."/>
            <person name="Kudo T."/>
            <person name="Ohkuma M."/>
            <person name="Tanasupawat S."/>
        </authorList>
    </citation>
    <scope>NUCLEOTIDE SEQUENCE</scope>
    <source>
        <strain evidence="8">GKU 128</strain>
    </source>
</reference>
<feature type="region of interest" description="Disordered" evidence="6">
    <location>
        <begin position="229"/>
        <end position="249"/>
    </location>
</feature>
<dbReference type="InterPro" id="IPR050109">
    <property type="entry name" value="HTH-type_TetR-like_transc_reg"/>
</dbReference>
<evidence type="ECO:0000256" key="6">
    <source>
        <dbReference type="SAM" id="MobiDB-lite"/>
    </source>
</evidence>
<dbReference type="InterPro" id="IPR036271">
    <property type="entry name" value="Tet_transcr_reg_TetR-rel_C_sf"/>
</dbReference>
<dbReference type="PANTHER" id="PTHR30055:SF151">
    <property type="entry name" value="TRANSCRIPTIONAL REGULATORY PROTEIN"/>
    <property type="match status" value="1"/>
</dbReference>